<dbReference type="GO" id="GO:0006633">
    <property type="term" value="P:fatty acid biosynthetic process"/>
    <property type="evidence" value="ECO:0007669"/>
    <property type="project" value="InterPro"/>
</dbReference>
<evidence type="ECO:0008006" key="5">
    <source>
        <dbReference type="Google" id="ProtNLM"/>
    </source>
</evidence>
<reference evidence="3 4" key="1">
    <citation type="journal article" date="2006" name="Science">
        <title>Phytophthora genome sequences uncover evolutionary origins and mechanisms of pathogenesis.</title>
        <authorList>
            <person name="Tyler B.M."/>
            <person name="Tripathy S."/>
            <person name="Zhang X."/>
            <person name="Dehal P."/>
            <person name="Jiang R.H."/>
            <person name="Aerts A."/>
            <person name="Arredondo F.D."/>
            <person name="Baxter L."/>
            <person name="Bensasson D."/>
            <person name="Beynon J.L."/>
            <person name="Chapman J."/>
            <person name="Damasceno C.M."/>
            <person name="Dorrance A.E."/>
            <person name="Dou D."/>
            <person name="Dickerman A.W."/>
            <person name="Dubchak I.L."/>
            <person name="Garbelotto M."/>
            <person name="Gijzen M."/>
            <person name="Gordon S.G."/>
            <person name="Govers F."/>
            <person name="Grunwald N.J."/>
            <person name="Huang W."/>
            <person name="Ivors K.L."/>
            <person name="Jones R.W."/>
            <person name="Kamoun S."/>
            <person name="Krampis K."/>
            <person name="Lamour K.H."/>
            <person name="Lee M.K."/>
            <person name="McDonald W.H."/>
            <person name="Medina M."/>
            <person name="Meijer H.J."/>
            <person name="Nordberg E.K."/>
            <person name="Maclean D.J."/>
            <person name="Ospina-Giraldo M.D."/>
            <person name="Morris P.F."/>
            <person name="Phuntumart V."/>
            <person name="Putnam N.H."/>
            <person name="Rash S."/>
            <person name="Rose J.K."/>
            <person name="Sakihama Y."/>
            <person name="Salamov A.A."/>
            <person name="Savidor A."/>
            <person name="Scheuring C.F."/>
            <person name="Smith B.M."/>
            <person name="Sobral B.W."/>
            <person name="Terry A."/>
            <person name="Torto-Alalibo T.A."/>
            <person name="Win J."/>
            <person name="Xu Z."/>
            <person name="Zhang H."/>
            <person name="Grigoriev I.V."/>
            <person name="Rokhsar D.S."/>
            <person name="Boore J.L."/>
        </authorList>
    </citation>
    <scope>NUCLEOTIDE SEQUENCE [LARGE SCALE GENOMIC DNA]</scope>
    <source>
        <strain evidence="3 4">P6497</strain>
    </source>
</reference>
<dbReference type="Pfam" id="PF08326">
    <property type="entry name" value="ACC_central"/>
    <property type="match status" value="1"/>
</dbReference>
<protein>
    <recommendedName>
        <fullName evidence="5">Lipoyl-binding domain-containing protein</fullName>
    </recommendedName>
</protein>
<dbReference type="GO" id="GO:0003989">
    <property type="term" value="F:acetyl-CoA carboxylase activity"/>
    <property type="evidence" value="ECO:0007669"/>
    <property type="project" value="InterPro"/>
</dbReference>
<proteinExistence type="predicted"/>
<feature type="domain" description="Acetyl-CoA carboxylase central" evidence="2">
    <location>
        <begin position="94"/>
        <end position="228"/>
    </location>
</feature>
<evidence type="ECO:0000313" key="4">
    <source>
        <dbReference type="Proteomes" id="UP000002640"/>
    </source>
</evidence>
<dbReference type="InterPro" id="IPR000089">
    <property type="entry name" value="Biotin_lipoyl"/>
</dbReference>
<dbReference type="InterPro" id="IPR011053">
    <property type="entry name" value="Single_hybrid_motif"/>
</dbReference>
<evidence type="ECO:0000259" key="1">
    <source>
        <dbReference type="Pfam" id="PF00364"/>
    </source>
</evidence>
<dbReference type="GO" id="GO:0005524">
    <property type="term" value="F:ATP binding"/>
    <property type="evidence" value="ECO:0007669"/>
    <property type="project" value="InterPro"/>
</dbReference>
<accession>G4ZAJ5</accession>
<dbReference type="InterPro" id="IPR013537">
    <property type="entry name" value="AcCoA_COase_cen"/>
</dbReference>
<dbReference type="Pfam" id="PF00364">
    <property type="entry name" value="Biotin_lipoyl"/>
    <property type="match status" value="1"/>
</dbReference>
<dbReference type="EMBL" id="JH159153">
    <property type="protein sequence ID" value="EGZ19192.1"/>
    <property type="molecule type" value="Genomic_DNA"/>
</dbReference>
<name>G4ZAJ5_PHYSP</name>
<dbReference type="Gene3D" id="2.40.50.100">
    <property type="match status" value="1"/>
</dbReference>
<dbReference type="SUPFAM" id="SSF51230">
    <property type="entry name" value="Single hybrid motif"/>
    <property type="match status" value="1"/>
</dbReference>
<evidence type="ECO:0000259" key="2">
    <source>
        <dbReference type="Pfam" id="PF08326"/>
    </source>
</evidence>
<dbReference type="FunFam" id="2.40.50.100:FF:000005">
    <property type="entry name" value="Acetyl-CoA carboxylase 1"/>
    <property type="match status" value="1"/>
</dbReference>
<dbReference type="KEGG" id="psoj:PHYSODRAFT_497885"/>
<dbReference type="InterPro" id="IPR049076">
    <property type="entry name" value="ACCA"/>
</dbReference>
<feature type="domain" description="Lipoyl-binding" evidence="1">
    <location>
        <begin position="35"/>
        <end position="93"/>
    </location>
</feature>
<dbReference type="InParanoid" id="G4ZAJ5"/>
<keyword evidence="4" id="KW-1185">Reference proteome</keyword>
<dbReference type="SMR" id="G4ZAJ5"/>
<evidence type="ECO:0000313" key="3">
    <source>
        <dbReference type="EMBL" id="EGZ19192.1"/>
    </source>
</evidence>
<feature type="non-terminal residue" evidence="3">
    <location>
        <position position="1"/>
    </location>
</feature>
<sequence length="243" mass="26525">YATKEAQGLRLVVDSHTCEFTKEYDPTRLVTNTAGKLARYLVDDGASLRRGMSYAEIEVMKMYMPLLIPEAGVIRLLKSEGAVLAPGNCIATMELDDPSCVKKSDVYMGKLPSAENANGNSPKSVHKMRKSLAVLTSVLQGYFAPADLTQKALVDLFQALNEPLLPVEEIKEAMSPLAGRIPLDVFAKITDKLQTFKKAVSEEPTAAHEFNVAEVVAILDEYKNALATDPLVNVLARTHSDTI</sequence>
<dbReference type="GeneID" id="20657487"/>
<organism evidence="3 4">
    <name type="scientific">Phytophthora sojae (strain P6497)</name>
    <name type="common">Soybean stem and root rot agent</name>
    <name type="synonym">Phytophthora megasperma f. sp. glycines</name>
    <dbReference type="NCBI Taxonomy" id="1094619"/>
    <lineage>
        <taxon>Eukaryota</taxon>
        <taxon>Sar</taxon>
        <taxon>Stramenopiles</taxon>
        <taxon>Oomycota</taxon>
        <taxon>Peronosporomycetes</taxon>
        <taxon>Peronosporales</taxon>
        <taxon>Peronosporaceae</taxon>
        <taxon>Phytophthora</taxon>
    </lineage>
</organism>
<dbReference type="RefSeq" id="XP_009521909.1">
    <property type="nucleotide sequence ID" value="XM_009523614.1"/>
</dbReference>
<dbReference type="AlphaFoldDB" id="G4ZAJ5"/>
<dbReference type="STRING" id="1094619.G4ZAJ5"/>
<dbReference type="PANTHER" id="PTHR45728">
    <property type="entry name" value="ACETYL-COA CARBOXYLASE, ISOFORM A"/>
    <property type="match status" value="1"/>
</dbReference>
<gene>
    <name evidence="3" type="ORF">PHYSODRAFT_497885</name>
</gene>
<dbReference type="Proteomes" id="UP000002640">
    <property type="component" value="Unassembled WGS sequence"/>
</dbReference>
<dbReference type="PANTHER" id="PTHR45728:SF3">
    <property type="entry name" value="ACETYL-COA CARBOXYLASE"/>
    <property type="match status" value="1"/>
</dbReference>
<dbReference type="CDD" id="cd06850">
    <property type="entry name" value="biotinyl_domain"/>
    <property type="match status" value="1"/>
</dbReference>